<keyword evidence="1" id="KW-1133">Transmembrane helix</keyword>
<name>A0A9D2B432_9FIRM</name>
<protein>
    <submittedName>
        <fullName evidence="2">Heme transporter CcmB</fullName>
    </submittedName>
</protein>
<accession>A0A9D2B432</accession>
<comment type="caution">
    <text evidence="2">The sequence shown here is derived from an EMBL/GenBank/DDBJ whole genome shotgun (WGS) entry which is preliminary data.</text>
</comment>
<organism evidence="2 3">
    <name type="scientific">Candidatus Blautia gallistercoris</name>
    <dbReference type="NCBI Taxonomy" id="2838490"/>
    <lineage>
        <taxon>Bacteria</taxon>
        <taxon>Bacillati</taxon>
        <taxon>Bacillota</taxon>
        <taxon>Clostridia</taxon>
        <taxon>Lachnospirales</taxon>
        <taxon>Lachnospiraceae</taxon>
        <taxon>Blautia</taxon>
    </lineage>
</organism>
<gene>
    <name evidence="2" type="ORF">IAA45_08275</name>
</gene>
<dbReference type="Proteomes" id="UP000886817">
    <property type="component" value="Unassembled WGS sequence"/>
</dbReference>
<sequence>MASTLFLLLTIVHTIAYRRTLGAKKYLLLCTVVIAFASGLLGMIFEQIPGILLLHKAISIVSVFFLAIHIFVNRRCLLQKDVLHKMIRRPELPMRKAR</sequence>
<keyword evidence="1" id="KW-0472">Membrane</keyword>
<evidence type="ECO:0000313" key="2">
    <source>
        <dbReference type="EMBL" id="HIX59694.1"/>
    </source>
</evidence>
<feature type="transmembrane region" description="Helical" evidence="1">
    <location>
        <begin position="52"/>
        <end position="72"/>
    </location>
</feature>
<feature type="transmembrane region" description="Helical" evidence="1">
    <location>
        <begin position="26"/>
        <end position="45"/>
    </location>
</feature>
<reference evidence="2" key="1">
    <citation type="journal article" date="2021" name="PeerJ">
        <title>Extensive microbial diversity within the chicken gut microbiome revealed by metagenomics and culture.</title>
        <authorList>
            <person name="Gilroy R."/>
            <person name="Ravi A."/>
            <person name="Getino M."/>
            <person name="Pursley I."/>
            <person name="Horton D.L."/>
            <person name="Alikhan N.F."/>
            <person name="Baker D."/>
            <person name="Gharbi K."/>
            <person name="Hall N."/>
            <person name="Watson M."/>
            <person name="Adriaenssens E.M."/>
            <person name="Foster-Nyarko E."/>
            <person name="Jarju S."/>
            <person name="Secka A."/>
            <person name="Antonio M."/>
            <person name="Oren A."/>
            <person name="Chaudhuri R.R."/>
            <person name="La Ragione R."/>
            <person name="Hildebrand F."/>
            <person name="Pallen M.J."/>
        </authorList>
    </citation>
    <scope>NUCLEOTIDE SEQUENCE</scope>
    <source>
        <strain evidence="2">ChiSjej1B19-8411</strain>
    </source>
</reference>
<evidence type="ECO:0000256" key="1">
    <source>
        <dbReference type="SAM" id="Phobius"/>
    </source>
</evidence>
<reference evidence="2" key="2">
    <citation type="submission" date="2021-04" db="EMBL/GenBank/DDBJ databases">
        <authorList>
            <person name="Gilroy R."/>
        </authorList>
    </citation>
    <scope>NUCLEOTIDE SEQUENCE</scope>
    <source>
        <strain evidence="2">ChiSjej1B19-8411</strain>
    </source>
</reference>
<dbReference type="AlphaFoldDB" id="A0A9D2B432"/>
<proteinExistence type="predicted"/>
<dbReference type="EMBL" id="DXEX01000179">
    <property type="protein sequence ID" value="HIX59694.1"/>
    <property type="molecule type" value="Genomic_DNA"/>
</dbReference>
<evidence type="ECO:0000313" key="3">
    <source>
        <dbReference type="Proteomes" id="UP000886817"/>
    </source>
</evidence>
<keyword evidence="1" id="KW-0812">Transmembrane</keyword>